<dbReference type="Gene3D" id="2.40.50.40">
    <property type="match status" value="1"/>
</dbReference>
<evidence type="ECO:0000256" key="4">
    <source>
        <dbReference type="ARBA" id="ARBA00023242"/>
    </source>
</evidence>
<feature type="domain" description="Chromo" evidence="6">
    <location>
        <begin position="19"/>
        <end position="66"/>
    </location>
</feature>
<comment type="subcellular location">
    <subcellularLocation>
        <location evidence="1">Nucleus</location>
    </subcellularLocation>
</comment>
<dbReference type="InterPro" id="IPR000953">
    <property type="entry name" value="Chromo/chromo_shadow_dom"/>
</dbReference>
<comment type="caution">
    <text evidence="7">The sequence shown here is derived from an EMBL/GenBank/DDBJ whole genome shotgun (WGS) entry which is preliminary data.</text>
</comment>
<accession>A0ABN9M947</accession>
<dbReference type="EMBL" id="CAUEEQ010054670">
    <property type="protein sequence ID" value="CAJ0962234.1"/>
    <property type="molecule type" value="Genomic_DNA"/>
</dbReference>
<dbReference type="PROSITE" id="PS01186">
    <property type="entry name" value="EGF_2"/>
    <property type="match status" value="1"/>
</dbReference>
<evidence type="ECO:0000256" key="3">
    <source>
        <dbReference type="ARBA" id="ARBA00023157"/>
    </source>
</evidence>
<dbReference type="InterPro" id="IPR016197">
    <property type="entry name" value="Chromo-like_dom_sf"/>
</dbReference>
<dbReference type="InterPro" id="IPR023780">
    <property type="entry name" value="Chromo_domain"/>
</dbReference>
<evidence type="ECO:0000256" key="2">
    <source>
        <dbReference type="ARBA" id="ARBA00022729"/>
    </source>
</evidence>
<sequence length="649" mass="68928">MVPSVDPPAPVLVEGELEYIVEKILDSRVSRRKLQYLVKWKGYAQEDNSWVFASDVHAPDLVRAFHVAHPGRPGGSGEGSVTPPQGGGTVVNSVAELPPVVTIGTSADSLYELPLVEESGTAASEFPSSDAKTCASCHPTAGLCTQKTDYVTCSCMSGFAGNGINCTPIASCTTETCCSEGYYWDNRVGYKICTDINECTDVTLNKCVPSSTCVNKIGIYLCGTTKNIACNTGVCAFDQDCLNVGGTVQCADPCQNYQQLNGTNRLSTINSTGVFTTDRYNFGWFRYNGTGLRMKEGCIGSSKCGSAEPFTLNSSHPAIGQGVVLMSLIANTATGCTATGTIPVKACPGQYYVYKFSGNLKSEDYCTDASSFVVPTLAPTTTIITTTTTTPTTTTPTTTTPVTTTPTTTTPTTTTPTNTTPTTTTPTTTTPTTTTPTTTTPTTTTPTTTIPTTTTPTTTTQTTTTPTTITPTTTIPTTTPTTPITTTPTTTLITTTSLPTTIQPGQNITVTTLRSSSIMSVTSTTELVNGTEITSLELNETTALYIEVKNISPTNITTYINSTVVPFYSRTTIGSGNPDTFIDRPQPQNSENETVTPNQQLFQANMYTDEPAQTKTVTETFTVDKVNFRSTTTTTTITTEEIIVLQPLF</sequence>
<dbReference type="PROSITE" id="PS50013">
    <property type="entry name" value="CHROMO_2"/>
    <property type="match status" value="1"/>
</dbReference>
<dbReference type="PANTHER" id="PTHR22812">
    <property type="entry name" value="CHROMOBOX PROTEIN"/>
    <property type="match status" value="1"/>
</dbReference>
<dbReference type="Pfam" id="PF23283">
    <property type="entry name" value="D8C_UMOD"/>
    <property type="match status" value="1"/>
</dbReference>
<evidence type="ECO:0000313" key="8">
    <source>
        <dbReference type="Proteomes" id="UP001176940"/>
    </source>
</evidence>
<dbReference type="InterPro" id="IPR018097">
    <property type="entry name" value="EGF_Ca-bd_CS"/>
</dbReference>
<dbReference type="SMART" id="SM00298">
    <property type="entry name" value="CHROMO"/>
    <property type="match status" value="1"/>
</dbReference>
<evidence type="ECO:0000259" key="6">
    <source>
        <dbReference type="PROSITE" id="PS50013"/>
    </source>
</evidence>
<gene>
    <name evidence="7" type="ORF">RIMI_LOCUS18134989</name>
</gene>
<dbReference type="SUPFAM" id="SSF54160">
    <property type="entry name" value="Chromo domain-like"/>
    <property type="match status" value="1"/>
</dbReference>
<keyword evidence="4" id="KW-0539">Nucleus</keyword>
<evidence type="ECO:0000256" key="5">
    <source>
        <dbReference type="SAM" id="MobiDB-lite"/>
    </source>
</evidence>
<dbReference type="PROSITE" id="PS01187">
    <property type="entry name" value="EGF_CA"/>
    <property type="match status" value="1"/>
</dbReference>
<name>A0ABN9M947_9NEOB</name>
<organism evidence="7 8">
    <name type="scientific">Ranitomeya imitator</name>
    <name type="common">mimic poison frog</name>
    <dbReference type="NCBI Taxonomy" id="111125"/>
    <lineage>
        <taxon>Eukaryota</taxon>
        <taxon>Metazoa</taxon>
        <taxon>Chordata</taxon>
        <taxon>Craniata</taxon>
        <taxon>Vertebrata</taxon>
        <taxon>Euteleostomi</taxon>
        <taxon>Amphibia</taxon>
        <taxon>Batrachia</taxon>
        <taxon>Anura</taxon>
        <taxon>Neobatrachia</taxon>
        <taxon>Hyloidea</taxon>
        <taxon>Dendrobatidae</taxon>
        <taxon>Dendrobatinae</taxon>
        <taxon>Ranitomeya</taxon>
    </lineage>
</organism>
<keyword evidence="2" id="KW-0732">Signal</keyword>
<dbReference type="InterPro" id="IPR057774">
    <property type="entry name" value="D8C_UMOD/GP2/OIT3-like"/>
</dbReference>
<feature type="region of interest" description="Disordered" evidence="5">
    <location>
        <begin position="387"/>
        <end position="488"/>
    </location>
</feature>
<evidence type="ECO:0000256" key="1">
    <source>
        <dbReference type="ARBA" id="ARBA00004123"/>
    </source>
</evidence>
<dbReference type="InterPro" id="IPR051219">
    <property type="entry name" value="Heterochromatin_chromo-domain"/>
</dbReference>
<dbReference type="CDD" id="cd00024">
    <property type="entry name" value="CD_CSD"/>
    <property type="match status" value="1"/>
</dbReference>
<reference evidence="7" key="1">
    <citation type="submission" date="2023-07" db="EMBL/GenBank/DDBJ databases">
        <authorList>
            <person name="Stuckert A."/>
        </authorList>
    </citation>
    <scope>NUCLEOTIDE SEQUENCE</scope>
</reference>
<evidence type="ECO:0000313" key="7">
    <source>
        <dbReference type="EMBL" id="CAJ0962234.1"/>
    </source>
</evidence>
<dbReference type="Pfam" id="PF00385">
    <property type="entry name" value="Chromo"/>
    <property type="match status" value="1"/>
</dbReference>
<keyword evidence="3" id="KW-1015">Disulfide bond</keyword>
<dbReference type="Proteomes" id="UP001176940">
    <property type="component" value="Unassembled WGS sequence"/>
</dbReference>
<proteinExistence type="predicted"/>
<keyword evidence="8" id="KW-1185">Reference proteome</keyword>
<protein>
    <recommendedName>
        <fullName evidence="6">Chromo domain-containing protein</fullName>
    </recommendedName>
</protein>
<dbReference type="InterPro" id="IPR000742">
    <property type="entry name" value="EGF"/>
</dbReference>